<dbReference type="NCBIfam" id="TIGR00229">
    <property type="entry name" value="sensory_box"/>
    <property type="match status" value="2"/>
</dbReference>
<dbReference type="InterPro" id="IPR035965">
    <property type="entry name" value="PAS-like_dom_sf"/>
</dbReference>
<feature type="domain" description="CBS" evidence="17">
    <location>
        <begin position="13"/>
        <end position="83"/>
    </location>
</feature>
<dbReference type="SMART" id="SM00086">
    <property type="entry name" value="PAC"/>
    <property type="match status" value="2"/>
</dbReference>
<feature type="domain" description="CBS" evidence="17">
    <location>
        <begin position="228"/>
        <end position="289"/>
    </location>
</feature>
<evidence type="ECO:0000313" key="19">
    <source>
        <dbReference type="Proteomes" id="UP000729733"/>
    </source>
</evidence>
<keyword evidence="12" id="KW-1133">Transmembrane helix</keyword>
<dbReference type="PROSITE" id="PS50113">
    <property type="entry name" value="PAC"/>
    <property type="match status" value="2"/>
</dbReference>
<dbReference type="SMART" id="SM00116">
    <property type="entry name" value="CBS"/>
    <property type="match status" value="4"/>
</dbReference>
<dbReference type="PROSITE" id="PS51371">
    <property type="entry name" value="CBS"/>
    <property type="match status" value="4"/>
</dbReference>
<evidence type="ECO:0000259" key="16">
    <source>
        <dbReference type="PROSITE" id="PS50113"/>
    </source>
</evidence>
<dbReference type="CDD" id="cd00130">
    <property type="entry name" value="PAS"/>
    <property type="match status" value="2"/>
</dbReference>
<evidence type="ECO:0000256" key="12">
    <source>
        <dbReference type="ARBA" id="ARBA00022989"/>
    </source>
</evidence>
<dbReference type="InterPro" id="IPR029016">
    <property type="entry name" value="GAF-like_dom_sf"/>
</dbReference>
<dbReference type="Proteomes" id="UP000729733">
    <property type="component" value="Unassembled WGS sequence"/>
</dbReference>
<evidence type="ECO:0000256" key="7">
    <source>
        <dbReference type="ARBA" id="ARBA00022679"/>
    </source>
</evidence>
<evidence type="ECO:0000259" key="15">
    <source>
        <dbReference type="PROSITE" id="PS50112"/>
    </source>
</evidence>
<dbReference type="InterPro" id="IPR000700">
    <property type="entry name" value="PAS-assoc_C"/>
</dbReference>
<dbReference type="InterPro" id="IPR000644">
    <property type="entry name" value="CBS_dom"/>
</dbReference>
<dbReference type="InterPro" id="IPR046342">
    <property type="entry name" value="CBS_dom_sf"/>
</dbReference>
<keyword evidence="14" id="KW-0129">CBS domain</keyword>
<dbReference type="SUPFAM" id="SSF55781">
    <property type="entry name" value="GAF domain-like"/>
    <property type="match status" value="1"/>
</dbReference>
<dbReference type="Pfam" id="PF00571">
    <property type="entry name" value="CBS"/>
    <property type="match status" value="4"/>
</dbReference>
<sequence length="791" mass="89393">MQSNQFFSLSQIIDRQPLTVSPSTPLSEAVRLMQDRGNSCRVSSSEDTAASNSSCVLIVEDNRLLGIFTERDLVKLIAREIDLTKMAVEQAMSKEVVALTYTGTEDIFAALNLLRSHRIRHLPIIDADNNLLGLTTVKNLRRKLQPVNMMKWRKVIEVMKTGVIYTDPEDSLRHVAQLMVEHKVSCVAICETVSESDTVKPLGIVTERDIVQFQNLDLDLEQPARDVMSSPLFLVSPDDTLWSIHQQMQQHRVRRLLVGGRQGELAGIVTQTSLLQVFDPSEMYGVIESLQQQVCQLELAQTKLLENRQVELETEIAERTAALRIANHQRKAIAELGQYALVTPNLPLILEKAVCLVADTLEVEYCKVLKLLPDDNLLLEAGVGWHDGLVGTAKLGIEQSSQAGYTLQQSQPVVVDDLRTETHFDGPPLLIDHQVISGISVIIADSGKPYGVLGTHTTQQRNFTTDDVNFLSAIANIIAQANERLQAETALKASEQKFDSILNSLNDIIWSADARTLKLTYINQAAEKIYGYPVAEFYRSENLWLEVIHPDDRDRVSEFPHIVVERGSCEMEYRILRPDGEIRWLLDRANLTRDESDRPLRIDGNSTDITERKQAEKLLEESQERFDLAVRGSRDGLWYWNVTTNEVFYAPRFKAMIGYTDAEMPNLLEAWSSKLHPEDREPVLTAVQHHLEDRTPYNVEYRLQTKQGDYSWFNARGQAIWNEDDEAIRMAGSITDISDRKRRESILKDIASGVTIPIGTNFFSSLVEYLSKTLKIDYAFIGELVFGVTSI</sequence>
<dbReference type="PROSITE" id="PS50112">
    <property type="entry name" value="PAS"/>
    <property type="match status" value="2"/>
</dbReference>
<evidence type="ECO:0000256" key="8">
    <source>
        <dbReference type="ARBA" id="ARBA00022692"/>
    </source>
</evidence>
<evidence type="ECO:0000313" key="18">
    <source>
        <dbReference type="EMBL" id="MCC0178175.1"/>
    </source>
</evidence>
<dbReference type="InterPro" id="IPR052162">
    <property type="entry name" value="Sensor_kinase/Photoreceptor"/>
</dbReference>
<comment type="subcellular location">
    <subcellularLocation>
        <location evidence="2">Cell inner membrane</location>
        <topology evidence="2">Multi-pass membrane protein</topology>
    </subcellularLocation>
</comment>
<evidence type="ECO:0000256" key="6">
    <source>
        <dbReference type="ARBA" id="ARBA00022553"/>
    </source>
</evidence>
<dbReference type="RefSeq" id="WP_229641242.1">
    <property type="nucleotide sequence ID" value="NZ_JADWDC010000036.1"/>
</dbReference>
<evidence type="ECO:0000256" key="14">
    <source>
        <dbReference type="PROSITE-ProRule" id="PRU00703"/>
    </source>
</evidence>
<dbReference type="InterPro" id="IPR001610">
    <property type="entry name" value="PAC"/>
</dbReference>
<evidence type="ECO:0000256" key="2">
    <source>
        <dbReference type="ARBA" id="ARBA00004429"/>
    </source>
</evidence>
<evidence type="ECO:0000259" key="17">
    <source>
        <dbReference type="PROSITE" id="PS51371"/>
    </source>
</evidence>
<keyword evidence="5" id="KW-0997">Cell inner membrane</keyword>
<evidence type="ECO:0000256" key="4">
    <source>
        <dbReference type="ARBA" id="ARBA00022475"/>
    </source>
</evidence>
<feature type="domain" description="PAS" evidence="15">
    <location>
        <begin position="494"/>
        <end position="567"/>
    </location>
</feature>
<keyword evidence="4" id="KW-1003">Cell membrane</keyword>
<keyword evidence="8" id="KW-0812">Transmembrane</keyword>
<evidence type="ECO:0000256" key="10">
    <source>
        <dbReference type="ARBA" id="ARBA00022741"/>
    </source>
</evidence>
<keyword evidence="6" id="KW-0597">Phosphoprotein</keyword>
<feature type="domain" description="CBS" evidence="17">
    <location>
        <begin position="159"/>
        <end position="220"/>
    </location>
</feature>
<feature type="domain" description="PAS" evidence="15">
    <location>
        <begin position="622"/>
        <end position="694"/>
    </location>
</feature>
<keyword evidence="10" id="KW-0547">Nucleotide-binding</keyword>
<accession>A0A964BUK8</accession>
<proteinExistence type="predicted"/>
<reference evidence="18" key="1">
    <citation type="journal article" date="2021" name="Antonie Van Leeuwenhoek">
        <title>Draft genome and description of Waterburya agarophytonicola gen. nov. sp. nov. (Pleurocapsales, Cyanobacteria): a seaweed symbiont.</title>
        <authorList>
            <person name="Bonthond G."/>
            <person name="Shalygin S."/>
            <person name="Bayer T."/>
            <person name="Weinberger F."/>
        </authorList>
    </citation>
    <scope>NUCLEOTIDE SEQUENCE</scope>
    <source>
        <strain evidence="18">KI4</strain>
    </source>
</reference>
<evidence type="ECO:0000256" key="1">
    <source>
        <dbReference type="ARBA" id="ARBA00000085"/>
    </source>
</evidence>
<dbReference type="EC" id="2.7.13.3" evidence="3"/>
<dbReference type="GO" id="GO:0000166">
    <property type="term" value="F:nucleotide binding"/>
    <property type="evidence" value="ECO:0007669"/>
    <property type="project" value="UniProtKB-KW"/>
</dbReference>
<evidence type="ECO:0000256" key="9">
    <source>
        <dbReference type="ARBA" id="ARBA00022737"/>
    </source>
</evidence>
<dbReference type="Gene3D" id="3.30.450.40">
    <property type="match status" value="1"/>
</dbReference>
<dbReference type="FunFam" id="2.10.70.100:FF:000001">
    <property type="entry name" value="Sensory transduction histidine kinase"/>
    <property type="match status" value="1"/>
</dbReference>
<dbReference type="Pfam" id="PF08447">
    <property type="entry name" value="PAS_3"/>
    <property type="match status" value="2"/>
</dbReference>
<keyword evidence="13" id="KW-0472">Membrane</keyword>
<dbReference type="CDD" id="cd04620">
    <property type="entry name" value="CBS_two-component_sensor_histidine_kinase_repeat1"/>
    <property type="match status" value="1"/>
</dbReference>
<evidence type="ECO:0000256" key="11">
    <source>
        <dbReference type="ARBA" id="ARBA00022777"/>
    </source>
</evidence>
<protein>
    <recommendedName>
        <fullName evidence="3">histidine kinase</fullName>
        <ecNumber evidence="3">2.7.13.3</ecNumber>
    </recommendedName>
</protein>
<dbReference type="InterPro" id="IPR000014">
    <property type="entry name" value="PAS"/>
</dbReference>
<dbReference type="EMBL" id="JADWDC010000036">
    <property type="protein sequence ID" value="MCC0178175.1"/>
    <property type="molecule type" value="Genomic_DNA"/>
</dbReference>
<dbReference type="SUPFAM" id="SSF54631">
    <property type="entry name" value="CBS-domain pair"/>
    <property type="match status" value="2"/>
</dbReference>
<dbReference type="GO" id="GO:0005886">
    <property type="term" value="C:plasma membrane"/>
    <property type="evidence" value="ECO:0007669"/>
    <property type="project" value="UniProtKB-SubCell"/>
</dbReference>
<gene>
    <name evidence="18" type="ORF">I4641_14425</name>
</gene>
<dbReference type="SMART" id="SM00065">
    <property type="entry name" value="GAF"/>
    <property type="match status" value="1"/>
</dbReference>
<keyword evidence="11" id="KW-0418">Kinase</keyword>
<dbReference type="InterPro" id="IPR013655">
    <property type="entry name" value="PAS_fold_3"/>
</dbReference>
<dbReference type="SMART" id="SM00091">
    <property type="entry name" value="PAS"/>
    <property type="match status" value="2"/>
</dbReference>
<keyword evidence="19" id="KW-1185">Reference proteome</keyword>
<evidence type="ECO:0000256" key="3">
    <source>
        <dbReference type="ARBA" id="ARBA00012438"/>
    </source>
</evidence>
<name>A0A964BUK8_9CYAN</name>
<feature type="domain" description="PAC" evidence="16">
    <location>
        <begin position="697"/>
        <end position="749"/>
    </location>
</feature>
<dbReference type="PANTHER" id="PTHR43304">
    <property type="entry name" value="PHYTOCHROME-LIKE PROTEIN CPH1"/>
    <property type="match status" value="1"/>
</dbReference>
<evidence type="ECO:0000256" key="5">
    <source>
        <dbReference type="ARBA" id="ARBA00022519"/>
    </source>
</evidence>
<dbReference type="Gene3D" id="3.10.580.10">
    <property type="entry name" value="CBS-domain"/>
    <property type="match status" value="2"/>
</dbReference>
<feature type="domain" description="PAC" evidence="16">
    <location>
        <begin position="569"/>
        <end position="621"/>
    </location>
</feature>
<dbReference type="PANTHER" id="PTHR43304:SF1">
    <property type="entry name" value="PAC DOMAIN-CONTAINING PROTEIN"/>
    <property type="match status" value="1"/>
</dbReference>
<organism evidence="18 19">
    <name type="scientific">Waterburya agarophytonicola KI4</name>
    <dbReference type="NCBI Taxonomy" id="2874699"/>
    <lineage>
        <taxon>Bacteria</taxon>
        <taxon>Bacillati</taxon>
        <taxon>Cyanobacteriota</taxon>
        <taxon>Cyanophyceae</taxon>
        <taxon>Pleurocapsales</taxon>
        <taxon>Hyellaceae</taxon>
        <taxon>Waterburya</taxon>
        <taxon>Waterburya agarophytonicola</taxon>
    </lineage>
</organism>
<dbReference type="InterPro" id="IPR003018">
    <property type="entry name" value="GAF"/>
</dbReference>
<dbReference type="SUPFAM" id="SSF55785">
    <property type="entry name" value="PYP-like sensor domain (PAS domain)"/>
    <property type="match status" value="2"/>
</dbReference>
<feature type="domain" description="CBS" evidence="17">
    <location>
        <begin position="92"/>
        <end position="155"/>
    </location>
</feature>
<keyword evidence="7" id="KW-0808">Transferase</keyword>
<dbReference type="CDD" id="cd17774">
    <property type="entry name" value="CBS_two-component_sensor_histidine_kinase_repeat2"/>
    <property type="match status" value="1"/>
</dbReference>
<dbReference type="Pfam" id="PF01590">
    <property type="entry name" value="GAF"/>
    <property type="match status" value="1"/>
</dbReference>
<dbReference type="AlphaFoldDB" id="A0A964BUK8"/>
<comment type="caution">
    <text evidence="18">The sequence shown here is derived from an EMBL/GenBank/DDBJ whole genome shotgun (WGS) entry which is preliminary data.</text>
</comment>
<dbReference type="GO" id="GO:0004673">
    <property type="term" value="F:protein histidine kinase activity"/>
    <property type="evidence" value="ECO:0007669"/>
    <property type="project" value="UniProtKB-EC"/>
</dbReference>
<evidence type="ECO:0000256" key="13">
    <source>
        <dbReference type="ARBA" id="ARBA00023136"/>
    </source>
</evidence>
<comment type="catalytic activity">
    <reaction evidence="1">
        <text>ATP + protein L-histidine = ADP + protein N-phospho-L-histidine.</text>
        <dbReference type="EC" id="2.7.13.3"/>
    </reaction>
</comment>
<dbReference type="Gene3D" id="3.30.450.20">
    <property type="entry name" value="PAS domain"/>
    <property type="match status" value="2"/>
</dbReference>
<keyword evidence="9" id="KW-0677">Repeat</keyword>